<reference evidence="6 7" key="1">
    <citation type="submission" date="2013-12" db="EMBL/GenBank/DDBJ databases">
        <title>Comparative genomics of Petrotoga isolates.</title>
        <authorList>
            <person name="Nesbo C.L."/>
            <person name="Charchuk R."/>
            <person name="Chow K."/>
        </authorList>
    </citation>
    <scope>NUCLEOTIDE SEQUENCE [LARGE SCALE GENOMIC DNA]</scope>
    <source>
        <strain evidence="6 7">DSM 14811</strain>
    </source>
</reference>
<evidence type="ECO:0000256" key="1">
    <source>
        <dbReference type="ARBA" id="ARBA00008560"/>
    </source>
</evidence>
<dbReference type="SUPFAM" id="SSF57829">
    <property type="entry name" value="Zn-binding ribosomal proteins"/>
    <property type="match status" value="1"/>
</dbReference>
<keyword evidence="3 5" id="KW-0687">Ribonucleoprotein</keyword>
<dbReference type="PANTHER" id="PTHR35534">
    <property type="entry name" value="50S RIBOSOMAL PROTEIN L32"/>
    <property type="match status" value="1"/>
</dbReference>
<evidence type="ECO:0000256" key="4">
    <source>
        <dbReference type="ARBA" id="ARBA00035178"/>
    </source>
</evidence>
<evidence type="ECO:0000256" key="5">
    <source>
        <dbReference type="HAMAP-Rule" id="MF_00340"/>
    </source>
</evidence>
<gene>
    <name evidence="5" type="primary">rpmF</name>
    <name evidence="6" type="ORF">X927_00855</name>
</gene>
<dbReference type="InterPro" id="IPR044957">
    <property type="entry name" value="Ribosomal_bL32_bact"/>
</dbReference>
<dbReference type="GO" id="GO:0015934">
    <property type="term" value="C:large ribosomal subunit"/>
    <property type="evidence" value="ECO:0007669"/>
    <property type="project" value="InterPro"/>
</dbReference>
<evidence type="ECO:0000256" key="3">
    <source>
        <dbReference type="ARBA" id="ARBA00023274"/>
    </source>
</evidence>
<dbReference type="GO" id="GO:0003735">
    <property type="term" value="F:structural constituent of ribosome"/>
    <property type="evidence" value="ECO:0007669"/>
    <property type="project" value="InterPro"/>
</dbReference>
<proteinExistence type="inferred from homology"/>
<dbReference type="RefSeq" id="WP_103076226.1">
    <property type="nucleotide sequence ID" value="NZ_AZRN01000002.1"/>
</dbReference>
<dbReference type="Pfam" id="PF01783">
    <property type="entry name" value="Ribosomal_L32p"/>
    <property type="match status" value="1"/>
</dbReference>
<dbReference type="Proteomes" id="UP000236604">
    <property type="component" value="Unassembled WGS sequence"/>
</dbReference>
<keyword evidence="2 5" id="KW-0689">Ribosomal protein</keyword>
<dbReference type="InterPro" id="IPR011332">
    <property type="entry name" value="Ribosomal_zn-bd"/>
</dbReference>
<accession>A0A2K1PEZ3</accession>
<dbReference type="NCBIfam" id="TIGR01031">
    <property type="entry name" value="rpmF_bact"/>
    <property type="match status" value="1"/>
</dbReference>
<organism evidence="6 7">
    <name type="scientific">Petrotoga mexicana DSM 14811</name>
    <dbReference type="NCBI Taxonomy" id="1122954"/>
    <lineage>
        <taxon>Bacteria</taxon>
        <taxon>Thermotogati</taxon>
        <taxon>Thermotogota</taxon>
        <taxon>Thermotogae</taxon>
        <taxon>Petrotogales</taxon>
        <taxon>Petrotogaceae</taxon>
        <taxon>Petrotoga</taxon>
    </lineage>
</organism>
<evidence type="ECO:0000256" key="2">
    <source>
        <dbReference type="ARBA" id="ARBA00022980"/>
    </source>
</evidence>
<dbReference type="InterPro" id="IPR002677">
    <property type="entry name" value="Ribosomal_bL32"/>
</dbReference>
<dbReference type="HAMAP" id="MF_00340">
    <property type="entry name" value="Ribosomal_bL32"/>
    <property type="match status" value="1"/>
</dbReference>
<evidence type="ECO:0000313" key="6">
    <source>
        <dbReference type="EMBL" id="PNS01361.1"/>
    </source>
</evidence>
<dbReference type="EMBL" id="AZRN01000002">
    <property type="protein sequence ID" value="PNS01361.1"/>
    <property type="molecule type" value="Genomic_DNA"/>
</dbReference>
<dbReference type="GO" id="GO:0006412">
    <property type="term" value="P:translation"/>
    <property type="evidence" value="ECO:0007669"/>
    <property type="project" value="UniProtKB-UniRule"/>
</dbReference>
<name>A0A2K1PEZ3_9BACT</name>
<protein>
    <recommendedName>
        <fullName evidence="4 5">Large ribosomal subunit protein bL32</fullName>
    </recommendedName>
</protein>
<comment type="similarity">
    <text evidence="1 5">Belongs to the bacterial ribosomal protein bL32 family.</text>
</comment>
<dbReference type="AlphaFoldDB" id="A0A2K1PEZ3"/>
<dbReference type="PANTHER" id="PTHR35534:SF1">
    <property type="entry name" value="LARGE RIBOSOMAL SUBUNIT PROTEIN BL32"/>
    <property type="match status" value="1"/>
</dbReference>
<comment type="caution">
    <text evidence="6">The sequence shown here is derived from an EMBL/GenBank/DDBJ whole genome shotgun (WGS) entry which is preliminary data.</text>
</comment>
<sequence length="60" mass="6883">MATPKQKPSRSRTHSRRAKFYSAYKINVVKCPKCGEPKLPHRVCLNCGYYGDKQILEIGE</sequence>
<evidence type="ECO:0000313" key="7">
    <source>
        <dbReference type="Proteomes" id="UP000236604"/>
    </source>
</evidence>
<keyword evidence="7" id="KW-1185">Reference proteome</keyword>